<evidence type="ECO:0000256" key="5">
    <source>
        <dbReference type="ARBA" id="ARBA00022989"/>
    </source>
</evidence>
<keyword evidence="5 14" id="KW-1133">Transmembrane helix</keyword>
<evidence type="ECO:0000256" key="11">
    <source>
        <dbReference type="PIRSR" id="PIRSR605150-1"/>
    </source>
</evidence>
<feature type="transmembrane region" description="Helical" evidence="14">
    <location>
        <begin position="21"/>
        <end position="42"/>
    </location>
</feature>
<keyword evidence="6" id="KW-0333">Golgi apparatus</keyword>
<evidence type="ECO:0000256" key="9">
    <source>
        <dbReference type="ARBA" id="ARBA00037405"/>
    </source>
</evidence>
<keyword evidence="3" id="KW-0808">Transferase</keyword>
<feature type="transmembrane region" description="Helical" evidence="14">
    <location>
        <begin position="521"/>
        <end position="545"/>
    </location>
</feature>
<feature type="transmembrane region" description="Helical" evidence="14">
    <location>
        <begin position="714"/>
        <end position="732"/>
    </location>
</feature>
<feature type="active site" evidence="11">
    <location>
        <position position="449"/>
    </location>
</feature>
<evidence type="ECO:0000313" key="16">
    <source>
        <dbReference type="Proteomes" id="UP001055439"/>
    </source>
</evidence>
<gene>
    <name evidence="15" type="ORF">MUK42_16272</name>
</gene>
<dbReference type="GO" id="GO:0071555">
    <property type="term" value="P:cell wall organization"/>
    <property type="evidence" value="ECO:0007669"/>
    <property type="project" value="UniProtKB-KW"/>
</dbReference>
<evidence type="ECO:0000256" key="2">
    <source>
        <dbReference type="ARBA" id="ARBA00022676"/>
    </source>
</evidence>
<accession>A0A9E7H8X5</accession>
<feature type="transmembrane region" description="Helical" evidence="14">
    <location>
        <begin position="681"/>
        <end position="702"/>
    </location>
</feature>
<feature type="active site" evidence="11">
    <location>
        <position position="143"/>
    </location>
</feature>
<dbReference type="SUPFAM" id="SSF53448">
    <property type="entry name" value="Nucleotide-diphospho-sugar transferases"/>
    <property type="match status" value="1"/>
</dbReference>
<feature type="binding site" evidence="13">
    <location>
        <position position="285"/>
    </location>
    <ligand>
        <name>Mn(2+)</name>
        <dbReference type="ChEBI" id="CHEBI:29035"/>
    </ligand>
</feature>
<dbReference type="InterPro" id="IPR005150">
    <property type="entry name" value="Cellulose_synth"/>
</dbReference>
<evidence type="ECO:0000256" key="1">
    <source>
        <dbReference type="ARBA" id="ARBA00004653"/>
    </source>
</evidence>
<evidence type="ECO:0000256" key="13">
    <source>
        <dbReference type="PIRSR" id="PIRSR605150-3"/>
    </source>
</evidence>
<dbReference type="EMBL" id="CP097510">
    <property type="protein sequence ID" value="URE28810.1"/>
    <property type="molecule type" value="Genomic_DNA"/>
</dbReference>
<evidence type="ECO:0000313" key="15">
    <source>
        <dbReference type="EMBL" id="URE28810.1"/>
    </source>
</evidence>
<organism evidence="15 16">
    <name type="scientific">Musa troglodytarum</name>
    <name type="common">fe'i banana</name>
    <dbReference type="NCBI Taxonomy" id="320322"/>
    <lineage>
        <taxon>Eukaryota</taxon>
        <taxon>Viridiplantae</taxon>
        <taxon>Streptophyta</taxon>
        <taxon>Embryophyta</taxon>
        <taxon>Tracheophyta</taxon>
        <taxon>Spermatophyta</taxon>
        <taxon>Magnoliopsida</taxon>
        <taxon>Liliopsida</taxon>
        <taxon>Zingiberales</taxon>
        <taxon>Musaceae</taxon>
        <taxon>Musa</taxon>
    </lineage>
</organism>
<reference evidence="15" key="1">
    <citation type="submission" date="2022-05" db="EMBL/GenBank/DDBJ databases">
        <title>The Musa troglodytarum L. genome provides insights into the mechanism of non-climacteric behaviour and enrichment of carotenoids.</title>
        <authorList>
            <person name="Wang J."/>
        </authorList>
    </citation>
    <scope>NUCLEOTIDE SEQUENCE</scope>
    <source>
        <tissue evidence="15">Leaf</tissue>
    </source>
</reference>
<feature type="binding site" evidence="13">
    <location>
        <position position="309"/>
    </location>
    <ligand>
        <name>Mn(2+)</name>
        <dbReference type="ChEBI" id="CHEBI:29035"/>
    </ligand>
</feature>
<keyword evidence="2" id="KW-0328">Glycosyltransferase</keyword>
<feature type="binding site" evidence="12">
    <location>
        <position position="143"/>
    </location>
    <ligand>
        <name>UDP-alpha-D-glucose</name>
        <dbReference type="ChEBI" id="CHEBI:58885"/>
    </ligand>
</feature>
<comment type="function">
    <text evidence="9">Thought to be a Golgi-localized beta-glycan synthase that polymerize the backbones of noncellulosic polysaccharides (hemicelluloses) of plant cell wall.</text>
</comment>
<dbReference type="Pfam" id="PF03552">
    <property type="entry name" value="Cellulose_synt"/>
    <property type="match status" value="2"/>
</dbReference>
<dbReference type="FunFam" id="3.90.550.10:FF:000138">
    <property type="entry name" value="Cellulose synthase isolog"/>
    <property type="match status" value="1"/>
</dbReference>
<keyword evidence="7 14" id="KW-0472">Membrane</keyword>
<dbReference type="GO" id="GO:0071669">
    <property type="term" value="P:plant-type cell wall organization or biogenesis"/>
    <property type="evidence" value="ECO:0007669"/>
    <property type="project" value="UniProtKB-ARBA"/>
</dbReference>
<evidence type="ECO:0000256" key="10">
    <source>
        <dbReference type="ARBA" id="ARBA00060766"/>
    </source>
</evidence>
<evidence type="ECO:0000256" key="3">
    <source>
        <dbReference type="ARBA" id="ARBA00022679"/>
    </source>
</evidence>
<feature type="transmembrane region" description="Helical" evidence="14">
    <location>
        <begin position="649"/>
        <end position="669"/>
    </location>
</feature>
<keyword evidence="4 14" id="KW-0812">Transmembrane</keyword>
<dbReference type="InterPro" id="IPR029044">
    <property type="entry name" value="Nucleotide-diphossugar_trans"/>
</dbReference>
<evidence type="ECO:0000256" key="14">
    <source>
        <dbReference type="SAM" id="Phobius"/>
    </source>
</evidence>
<dbReference type="PANTHER" id="PTHR13301">
    <property type="entry name" value="X-BOX TRANSCRIPTION FACTOR-RELATED"/>
    <property type="match status" value="1"/>
</dbReference>
<dbReference type="AlphaFoldDB" id="A0A9E7H8X5"/>
<dbReference type="GO" id="GO:0030244">
    <property type="term" value="P:cellulose biosynthetic process"/>
    <property type="evidence" value="ECO:0007669"/>
    <property type="project" value="InterPro"/>
</dbReference>
<dbReference type="GO" id="GO:0000139">
    <property type="term" value="C:Golgi membrane"/>
    <property type="evidence" value="ECO:0007669"/>
    <property type="project" value="UniProtKB-SubCell"/>
</dbReference>
<evidence type="ECO:0000256" key="8">
    <source>
        <dbReference type="ARBA" id="ARBA00023316"/>
    </source>
</evidence>
<keyword evidence="8" id="KW-0961">Cell wall biogenesis/degradation</keyword>
<evidence type="ECO:0000256" key="6">
    <source>
        <dbReference type="ARBA" id="ARBA00023034"/>
    </source>
</evidence>
<dbReference type="Gene3D" id="3.90.550.10">
    <property type="entry name" value="Spore Coat Polysaccharide Biosynthesis Protein SpsA, Chain A"/>
    <property type="match status" value="1"/>
</dbReference>
<evidence type="ECO:0000256" key="7">
    <source>
        <dbReference type="ARBA" id="ARBA00023136"/>
    </source>
</evidence>
<dbReference type="Proteomes" id="UP001055439">
    <property type="component" value="Chromosome 8"/>
</dbReference>
<evidence type="ECO:0000256" key="4">
    <source>
        <dbReference type="ARBA" id="ARBA00022692"/>
    </source>
</evidence>
<feature type="transmembrane region" description="Helical" evidence="14">
    <location>
        <begin position="54"/>
        <end position="73"/>
    </location>
</feature>
<keyword evidence="16" id="KW-1185">Reference proteome</keyword>
<feature type="binding site" evidence="12">
    <location>
        <position position="114"/>
    </location>
    <ligand>
        <name>UDP-alpha-D-glucose</name>
        <dbReference type="ChEBI" id="CHEBI:58885"/>
    </ligand>
</feature>
<feature type="transmembrane region" description="Helical" evidence="14">
    <location>
        <begin position="557"/>
        <end position="575"/>
    </location>
</feature>
<comment type="similarity">
    <text evidence="10">Belongs to the glycosyltransferase 2 family. Plant cellulose synthase-like E subfamily.</text>
</comment>
<name>A0A9E7H8X5_9LILI</name>
<dbReference type="OrthoDB" id="72851at2759"/>
<evidence type="ECO:0000256" key="12">
    <source>
        <dbReference type="PIRSR" id="PIRSR605150-2"/>
    </source>
</evidence>
<dbReference type="GO" id="GO:0016760">
    <property type="term" value="F:cellulose synthase (UDP-forming) activity"/>
    <property type="evidence" value="ECO:0007669"/>
    <property type="project" value="InterPro"/>
</dbReference>
<protein>
    <submittedName>
        <fullName evidence="15">Cellulose synthase-like protein</fullName>
    </submittedName>
</protein>
<comment type="subcellular location">
    <subcellularLocation>
        <location evidence="1">Golgi apparatus membrane</location>
        <topology evidence="1">Multi-pass membrane protein</topology>
    </subcellularLocation>
</comment>
<sequence length="758" mass="86008">MGGGVGDGEVLFETKRAKGRIWYKLYFCSVLAGLCMIWVYRAIQIPGGGGGGRWWAWIGIFGAELWFSLYWILTQAVRWNPTYRYTFKERLSQRYQDKLPNVDIFVCTADPVIEPPIMVINTVLSVMAYQYPVEKLSVYLSDDSGSELTFYALLEASRFAKAWLPFCKKFKVEPRSPAAYFEETLASPRERAEAVDWLATKSLYEEMENRIDVAAKLGRVPADQHKQHKGFSQWNSAITPRDHQAIVEILIDGRDEKPLDDEEFVLPTLVYMAREKRPFHHHNFKAGAMNSLLRVSSEISNGAIILNVDCDMYSNNSETERCTINITKNDIYGNSLRLMTEEYMLEISQCFNNLLNTLNCLVMKVDFHGLDGVGGPLYTGSGCFHRRECLMGKEYDANSKAQLELIRKNLEANTSILEEKAKHLITCSYESNTEWGKEMGLKYGSPVEDVITGLSIQCRGWKSIYFNPSRIGFLGVAPVTLAQTLVQHKRWSEGDLQIFFSKYCPFIFGHGKIKLGLKMAYTMYCLWSPCSLPTLYHVVILPMALRHGISLYPNINSIWFMPFAYVIAATKLYSLSESLWAGYTLKGWWNEQRMWLFKRLASYPFAVVDTFLKLLGVNKSAFVVTAKVADKEVSKRYEQEIMEFGSHSLMFTILATIAMLNVICLVSGVKRMVWEGEFGSLDSLLVQLVVCGTVVLVNIPVYEAMFLRSGGGRIPNSITFTSIALAILAYAVPMRQTGSASLVFPWHQTEKTHKALLE</sequence>
<proteinExistence type="inferred from homology"/>